<dbReference type="SMART" id="SM00530">
    <property type="entry name" value="HTH_XRE"/>
    <property type="match status" value="1"/>
</dbReference>
<comment type="caution">
    <text evidence="3">The sequence shown here is derived from an EMBL/GenBank/DDBJ whole genome shotgun (WGS) entry which is preliminary data.</text>
</comment>
<dbReference type="AlphaFoldDB" id="A0A2W4Z9G7"/>
<dbReference type="Gene3D" id="1.10.260.40">
    <property type="entry name" value="lambda repressor-like DNA-binding domains"/>
    <property type="match status" value="1"/>
</dbReference>
<dbReference type="Proteomes" id="UP000248614">
    <property type="component" value="Unassembled WGS sequence"/>
</dbReference>
<gene>
    <name evidence="3" type="ORF">DI632_09560</name>
</gene>
<dbReference type="PANTHER" id="PTHR46558">
    <property type="entry name" value="TRACRIPTIONAL REGULATORY PROTEIN-RELATED-RELATED"/>
    <property type="match status" value="1"/>
</dbReference>
<proteinExistence type="predicted"/>
<protein>
    <submittedName>
        <fullName evidence="3">Transcriptional regulator</fullName>
    </submittedName>
</protein>
<accession>A0A2W4Z9G7</accession>
<evidence type="ECO:0000313" key="4">
    <source>
        <dbReference type="Proteomes" id="UP000248614"/>
    </source>
</evidence>
<reference evidence="3 4" key="1">
    <citation type="submission" date="2017-08" db="EMBL/GenBank/DDBJ databases">
        <title>Infants hospitalized years apart are colonized by the same room-sourced microbial strains.</title>
        <authorList>
            <person name="Brooks B."/>
            <person name="Olm M.R."/>
            <person name="Firek B.A."/>
            <person name="Baker R."/>
            <person name="Thomas B.C."/>
            <person name="Morowitz M.J."/>
            <person name="Banfield J.F."/>
        </authorList>
    </citation>
    <scope>NUCLEOTIDE SEQUENCE [LARGE SCALE GENOMIC DNA]</scope>
    <source>
        <strain evidence="3">S2_018_000_R3_110</strain>
    </source>
</reference>
<sequence>MHIAGRFHCVYTTNRCLCTPNVLYNRIALFRADHGLSRRDLAEAVGVNPQTIGYLERGDYKPSLDLALRIAERFAVPVELIFSLTPFPPMADALRREGAGT</sequence>
<dbReference type="PROSITE" id="PS50943">
    <property type="entry name" value="HTH_CROC1"/>
    <property type="match status" value="1"/>
</dbReference>
<evidence type="ECO:0000313" key="3">
    <source>
        <dbReference type="EMBL" id="PZO77172.1"/>
    </source>
</evidence>
<dbReference type="InterPro" id="IPR001387">
    <property type="entry name" value="Cro/C1-type_HTH"/>
</dbReference>
<dbReference type="SUPFAM" id="SSF47413">
    <property type="entry name" value="lambda repressor-like DNA-binding domains"/>
    <property type="match status" value="1"/>
</dbReference>
<dbReference type="PANTHER" id="PTHR46558:SF4">
    <property type="entry name" value="DNA-BIDING PHAGE PROTEIN"/>
    <property type="match status" value="1"/>
</dbReference>
<evidence type="ECO:0000259" key="2">
    <source>
        <dbReference type="PROSITE" id="PS50943"/>
    </source>
</evidence>
<dbReference type="InterPro" id="IPR010982">
    <property type="entry name" value="Lambda_DNA-bd_dom_sf"/>
</dbReference>
<dbReference type="EMBL" id="QFNF01000023">
    <property type="protein sequence ID" value="PZO77172.1"/>
    <property type="molecule type" value="Genomic_DNA"/>
</dbReference>
<organism evidence="3 4">
    <name type="scientific">Sphingomonas hengshuiensis</name>
    <dbReference type="NCBI Taxonomy" id="1609977"/>
    <lineage>
        <taxon>Bacteria</taxon>
        <taxon>Pseudomonadati</taxon>
        <taxon>Pseudomonadota</taxon>
        <taxon>Alphaproteobacteria</taxon>
        <taxon>Sphingomonadales</taxon>
        <taxon>Sphingomonadaceae</taxon>
        <taxon>Sphingomonas</taxon>
    </lineage>
</organism>
<feature type="domain" description="HTH cro/C1-type" evidence="2">
    <location>
        <begin position="27"/>
        <end position="81"/>
    </location>
</feature>
<evidence type="ECO:0000256" key="1">
    <source>
        <dbReference type="ARBA" id="ARBA00023125"/>
    </source>
</evidence>
<dbReference type="GO" id="GO:0003677">
    <property type="term" value="F:DNA binding"/>
    <property type="evidence" value="ECO:0007669"/>
    <property type="project" value="UniProtKB-KW"/>
</dbReference>
<dbReference type="CDD" id="cd00093">
    <property type="entry name" value="HTH_XRE"/>
    <property type="match status" value="1"/>
</dbReference>
<keyword evidence="1" id="KW-0238">DNA-binding</keyword>
<dbReference type="Pfam" id="PF01381">
    <property type="entry name" value="HTH_3"/>
    <property type="match status" value="1"/>
</dbReference>
<name>A0A2W4Z9G7_9SPHN</name>